<accession>A0A132EF37</accession>
<sequence>MTDRHARRGALKTLGLAAGTALLGATPRAHAATPAPGSLLPDGAARLADLTRRVATAPRRRDLKTVPMILERADQWDHAALAEVLGYRGGPKQVWDNTELGGPWLNLMRNALNAQVWSYGHPDFLVVSATHGSAHLALFDQAAWDKYGLARFAGAAFPTNTLLDAKPAQSKDAHDHERADGAFSSHDNSIAALQQRGVVFLSCHNAIWELAERLDGANANPDKLPLDALAADLTNHVIPGAIVTPGVVGTLPELQQAGFTYAK</sequence>
<dbReference type="InterPro" id="IPR027396">
    <property type="entry name" value="DsrEFH-like"/>
</dbReference>
<reference evidence="2 3" key="1">
    <citation type="submission" date="2015-11" db="EMBL/GenBank/DDBJ databases">
        <title>Expanding the genomic diversity of Burkholderia species for the development of highly accurate diagnostics.</title>
        <authorList>
            <person name="Sahl J."/>
            <person name="Keim P."/>
            <person name="Wagner D."/>
        </authorList>
    </citation>
    <scope>NUCLEOTIDE SEQUENCE [LARGE SCALE GENOMIC DNA]</scope>
    <source>
        <strain evidence="2 3">MSMB368WGS</strain>
    </source>
</reference>
<evidence type="ECO:0000256" key="1">
    <source>
        <dbReference type="SAM" id="SignalP"/>
    </source>
</evidence>
<dbReference type="Proteomes" id="UP000062912">
    <property type="component" value="Unassembled WGS sequence"/>
</dbReference>
<name>A0A132EF37_9BURK</name>
<dbReference type="AlphaFoldDB" id="A0A132EF37"/>
<dbReference type="InterPro" id="IPR006311">
    <property type="entry name" value="TAT_signal"/>
</dbReference>
<dbReference type="RefSeq" id="WP_060242785.1">
    <property type="nucleotide sequence ID" value="NZ_LPJR01000033.1"/>
</dbReference>
<feature type="signal peptide" evidence="1">
    <location>
        <begin position="1"/>
        <end position="31"/>
    </location>
</feature>
<gene>
    <name evidence="2" type="ORF">WT56_18565</name>
</gene>
<feature type="chain" id="PRO_5007290708" evidence="1">
    <location>
        <begin position="32"/>
        <end position="263"/>
    </location>
</feature>
<organism evidence="2 3">
    <name type="scientific">Burkholderia pseudomultivorans</name>
    <dbReference type="NCBI Taxonomy" id="1207504"/>
    <lineage>
        <taxon>Bacteria</taxon>
        <taxon>Pseudomonadati</taxon>
        <taxon>Pseudomonadota</taxon>
        <taxon>Betaproteobacteria</taxon>
        <taxon>Burkholderiales</taxon>
        <taxon>Burkholderiaceae</taxon>
        <taxon>Burkholderia</taxon>
        <taxon>Burkholderia cepacia complex</taxon>
    </lineage>
</organism>
<evidence type="ECO:0000313" key="2">
    <source>
        <dbReference type="EMBL" id="KWF28881.1"/>
    </source>
</evidence>
<keyword evidence="1" id="KW-0732">Signal</keyword>
<protein>
    <submittedName>
        <fullName evidence="2">Transcriptional initiation protein Tat</fullName>
    </submittedName>
</protein>
<evidence type="ECO:0000313" key="3">
    <source>
        <dbReference type="Proteomes" id="UP000062912"/>
    </source>
</evidence>
<dbReference type="OrthoDB" id="9151693at2"/>
<dbReference type="PROSITE" id="PS51318">
    <property type="entry name" value="TAT"/>
    <property type="match status" value="1"/>
</dbReference>
<dbReference type="Gene3D" id="3.40.1260.10">
    <property type="entry name" value="DsrEFH-like"/>
    <property type="match status" value="1"/>
</dbReference>
<proteinExistence type="predicted"/>
<dbReference type="EMBL" id="LPJR01000033">
    <property type="protein sequence ID" value="KWF28881.1"/>
    <property type="molecule type" value="Genomic_DNA"/>
</dbReference>
<comment type="caution">
    <text evidence="2">The sequence shown here is derived from an EMBL/GenBank/DDBJ whole genome shotgun (WGS) entry which is preliminary data.</text>
</comment>